<dbReference type="SUPFAM" id="SSF101148">
    <property type="entry name" value="Plant invertase/pectin methylesterase inhibitor"/>
    <property type="match status" value="1"/>
</dbReference>
<keyword evidence="1 4" id="KW-0732">Signal</keyword>
<dbReference type="GO" id="GO:0046910">
    <property type="term" value="F:pectinesterase inhibitor activity"/>
    <property type="evidence" value="ECO:0007669"/>
    <property type="project" value="UniProtKB-ARBA"/>
</dbReference>
<dbReference type="Proteomes" id="UP001293593">
    <property type="component" value="Unassembled WGS sequence"/>
</dbReference>
<comment type="caution">
    <text evidence="6">The sequence shown here is derived from an EMBL/GenBank/DDBJ whole genome shotgun (WGS) entry which is preliminary data.</text>
</comment>
<dbReference type="InterPro" id="IPR035513">
    <property type="entry name" value="Invertase/methylesterase_inhib"/>
</dbReference>
<evidence type="ECO:0000256" key="4">
    <source>
        <dbReference type="SAM" id="SignalP"/>
    </source>
</evidence>
<dbReference type="PANTHER" id="PTHR35357:SF8">
    <property type="entry name" value="OS01G0111000 PROTEIN"/>
    <property type="match status" value="1"/>
</dbReference>
<evidence type="ECO:0000256" key="2">
    <source>
        <dbReference type="ARBA" id="ARBA00023157"/>
    </source>
</evidence>
<feature type="domain" description="Pectinesterase inhibitor" evidence="5">
    <location>
        <begin position="26"/>
        <end position="170"/>
    </location>
</feature>
<evidence type="ECO:0000313" key="6">
    <source>
        <dbReference type="EMBL" id="KAK4264109.1"/>
    </source>
</evidence>
<organism evidence="6 7">
    <name type="scientific">Acacia crassicarpa</name>
    <name type="common">northern wattle</name>
    <dbReference type="NCBI Taxonomy" id="499986"/>
    <lineage>
        <taxon>Eukaryota</taxon>
        <taxon>Viridiplantae</taxon>
        <taxon>Streptophyta</taxon>
        <taxon>Embryophyta</taxon>
        <taxon>Tracheophyta</taxon>
        <taxon>Spermatophyta</taxon>
        <taxon>Magnoliopsida</taxon>
        <taxon>eudicotyledons</taxon>
        <taxon>Gunneridae</taxon>
        <taxon>Pentapetalae</taxon>
        <taxon>rosids</taxon>
        <taxon>fabids</taxon>
        <taxon>Fabales</taxon>
        <taxon>Fabaceae</taxon>
        <taxon>Caesalpinioideae</taxon>
        <taxon>mimosoid clade</taxon>
        <taxon>Acacieae</taxon>
        <taxon>Acacia</taxon>
    </lineage>
</organism>
<dbReference type="SMART" id="SM00856">
    <property type="entry name" value="PMEI"/>
    <property type="match status" value="1"/>
</dbReference>
<keyword evidence="7" id="KW-1185">Reference proteome</keyword>
<comment type="similarity">
    <text evidence="3">Belongs to the PMEI family.</text>
</comment>
<evidence type="ECO:0000259" key="5">
    <source>
        <dbReference type="SMART" id="SM00856"/>
    </source>
</evidence>
<protein>
    <recommendedName>
        <fullName evidence="5">Pectinesterase inhibitor domain-containing protein</fullName>
    </recommendedName>
</protein>
<dbReference type="PANTHER" id="PTHR35357">
    <property type="entry name" value="OS02G0537100 PROTEIN"/>
    <property type="match status" value="1"/>
</dbReference>
<feature type="chain" id="PRO_5042109859" description="Pectinesterase inhibitor domain-containing protein" evidence="4">
    <location>
        <begin position="25"/>
        <end position="177"/>
    </location>
</feature>
<evidence type="ECO:0000256" key="1">
    <source>
        <dbReference type="ARBA" id="ARBA00022729"/>
    </source>
</evidence>
<dbReference type="Pfam" id="PF04043">
    <property type="entry name" value="PMEI"/>
    <property type="match status" value="1"/>
</dbReference>
<evidence type="ECO:0000313" key="7">
    <source>
        <dbReference type="Proteomes" id="UP001293593"/>
    </source>
</evidence>
<keyword evidence="2" id="KW-1015">Disulfide bond</keyword>
<gene>
    <name evidence="6" type="ORF">QN277_029443</name>
</gene>
<dbReference type="AlphaFoldDB" id="A0AAE1K2Q2"/>
<name>A0AAE1K2Q2_9FABA</name>
<proteinExistence type="inferred from homology"/>
<dbReference type="InterPro" id="IPR006501">
    <property type="entry name" value="Pectinesterase_inhib_dom"/>
</dbReference>
<dbReference type="Gene3D" id="1.20.140.40">
    <property type="entry name" value="Invertase/pectin methylesterase inhibitor family protein"/>
    <property type="match status" value="1"/>
</dbReference>
<accession>A0AAE1K2Q2</accession>
<dbReference type="EMBL" id="JAWXYG010000009">
    <property type="protein sequence ID" value="KAK4264109.1"/>
    <property type="molecule type" value="Genomic_DNA"/>
</dbReference>
<sequence length="177" mass="19614">MKMADSFFLCFLLFILLNPSSSLANHASELVNEVCVKTSNYTFCVESLYSDPHTPEADSYGLAVIAFRLAYINATTTRDYILKLLKKASSNSSIRRNLQRCASDYYKAVSAIETAYNDLNSETFFELADLAAVASRSADDCEASYKRTRNSPFTSLNKALKGLCEICVAISKRFTGS</sequence>
<dbReference type="CDD" id="cd14859">
    <property type="entry name" value="PMEI_like"/>
    <property type="match status" value="1"/>
</dbReference>
<reference evidence="6" key="1">
    <citation type="submission" date="2023-10" db="EMBL/GenBank/DDBJ databases">
        <title>Chromosome-level genome of the transformable northern wattle, Acacia crassicarpa.</title>
        <authorList>
            <person name="Massaro I."/>
            <person name="Sinha N.R."/>
            <person name="Poethig S."/>
            <person name="Leichty A.R."/>
        </authorList>
    </citation>
    <scope>NUCLEOTIDE SEQUENCE</scope>
    <source>
        <strain evidence="6">Acra3RX</strain>
        <tissue evidence="6">Leaf</tissue>
    </source>
</reference>
<dbReference type="FunFam" id="1.20.140.40:FF:000008">
    <property type="entry name" value="Invertase/pectin methylesterase inhibitor family protein"/>
    <property type="match status" value="1"/>
</dbReference>
<feature type="signal peptide" evidence="4">
    <location>
        <begin position="1"/>
        <end position="24"/>
    </location>
</feature>
<evidence type="ECO:0000256" key="3">
    <source>
        <dbReference type="ARBA" id="ARBA00038471"/>
    </source>
</evidence>
<dbReference type="NCBIfam" id="TIGR01614">
    <property type="entry name" value="PME_inhib"/>
    <property type="match status" value="1"/>
</dbReference>